<feature type="chain" id="PRO_5045268729" evidence="7">
    <location>
        <begin position="23"/>
        <end position="462"/>
    </location>
</feature>
<dbReference type="EMBL" id="CP116669">
    <property type="protein sequence ID" value="WCI00705.1"/>
    <property type="molecule type" value="Genomic_DNA"/>
</dbReference>
<keyword evidence="4 6" id="KW-0472">Membrane</keyword>
<sequence>MKRSLTIYLVVTALSFSTTALAGGLDSGNMLNKILDSFSTVATTWQSEITSSATWLFWSLALISMVWTYGLMALRNADLQSFFAETIRFFGTMGFFWWLLQNGPAISMSIINTMRAISAKAAGLGTGLSPSSIVDIGFGILTKVSASASVLSPVVSALMLAAAIVVLVILALIAVNMLLLLVSAWLLAYAGIFLLGFGGSRWTSDIAISFYKTVLGIGVQLFTMTFLIGVGKSFLDQYYRAFATGTPDLNSLCVLLVASVILLSLVNKLPPMLAGIVGSTGQNAGIGSFGAGAAIGAATVAASAVASAGTTALAGAKELAGGSSALSAALKAAQAEIDDASNDSGHIDLGDEQHLQGAPTQSAFAQAMGTSSSGRDSDSASRRSSALTLTARAGSLLAEHAGQSISDKASLAAADTVGGRLATAISGSRINKAEGNSDLCEQTDGARSDEIAKFVNKKQTED</sequence>
<feature type="signal peptide" evidence="7">
    <location>
        <begin position="1"/>
        <end position="22"/>
    </location>
</feature>
<evidence type="ECO:0000256" key="5">
    <source>
        <dbReference type="SAM" id="MobiDB-lite"/>
    </source>
</evidence>
<feature type="transmembrane region" description="Helical" evidence="6">
    <location>
        <begin position="249"/>
        <end position="266"/>
    </location>
</feature>
<evidence type="ECO:0000313" key="9">
    <source>
        <dbReference type="Proteomes" id="UP001214301"/>
    </source>
</evidence>
<dbReference type="InterPro" id="IPR014150">
    <property type="entry name" value="Conjugal_tfr_TrbL"/>
</dbReference>
<feature type="transmembrane region" description="Helical" evidence="6">
    <location>
        <begin position="55"/>
        <end position="74"/>
    </location>
</feature>
<accession>A0ABY7RB76</accession>
<evidence type="ECO:0000256" key="4">
    <source>
        <dbReference type="ARBA" id="ARBA00023136"/>
    </source>
</evidence>
<organism evidence="8 9">
    <name type="scientific">Pseudomonas capeferrum</name>
    <dbReference type="NCBI Taxonomy" id="1495066"/>
    <lineage>
        <taxon>Bacteria</taxon>
        <taxon>Pseudomonadati</taxon>
        <taxon>Pseudomonadota</taxon>
        <taxon>Gammaproteobacteria</taxon>
        <taxon>Pseudomonadales</taxon>
        <taxon>Pseudomonadaceae</taxon>
        <taxon>Pseudomonas</taxon>
    </lineage>
</organism>
<keyword evidence="2 6" id="KW-0812">Transmembrane</keyword>
<keyword evidence="3 6" id="KW-1133">Transmembrane helix</keyword>
<evidence type="ECO:0000256" key="2">
    <source>
        <dbReference type="ARBA" id="ARBA00022692"/>
    </source>
</evidence>
<gene>
    <name evidence="8" type="primary">trbL</name>
    <name evidence="8" type="ORF">PMC74_02030</name>
</gene>
<feature type="transmembrane region" description="Helical" evidence="6">
    <location>
        <begin position="154"/>
        <end position="173"/>
    </location>
</feature>
<evidence type="ECO:0000313" key="8">
    <source>
        <dbReference type="EMBL" id="WCI00705.1"/>
    </source>
</evidence>
<feature type="transmembrane region" description="Helical" evidence="6">
    <location>
        <begin position="179"/>
        <end position="198"/>
    </location>
</feature>
<dbReference type="InterPro" id="IPR007688">
    <property type="entry name" value="Conjugal_tfr_TrbL/VirB6"/>
</dbReference>
<protein>
    <submittedName>
        <fullName evidence="8">P-type conjugative transfer protein TrbL</fullName>
    </submittedName>
</protein>
<dbReference type="Pfam" id="PF04610">
    <property type="entry name" value="TrbL"/>
    <property type="match status" value="1"/>
</dbReference>
<dbReference type="NCBIfam" id="TIGR02783">
    <property type="entry name" value="TrbL_P"/>
    <property type="match status" value="1"/>
</dbReference>
<evidence type="ECO:0000256" key="3">
    <source>
        <dbReference type="ARBA" id="ARBA00022989"/>
    </source>
</evidence>
<name>A0ABY7RB76_9PSED</name>
<reference evidence="8 9" key="1">
    <citation type="journal article" date="2020" name="Front. Microbiol.">
        <title>Toward Biorecycling: Isolation of a Soil Bacterium That Grows on a Polyurethane Oligomer and Monomer.</title>
        <authorList>
            <person name="Espinosa M.J.C."/>
            <person name="Blanco A.C."/>
            <person name="Schmidgall T."/>
            <person name="Atanasoff-Kardjalieff A.K."/>
            <person name="Kappelmeyer U."/>
            <person name="Tischler D."/>
            <person name="Pieper D.H."/>
            <person name="Heipieper H.J."/>
            <person name="Eberlein C."/>
        </authorList>
    </citation>
    <scope>NUCLEOTIDE SEQUENCE [LARGE SCALE GENOMIC DNA]</scope>
    <source>
        <strain evidence="8 9">TDA1</strain>
    </source>
</reference>
<dbReference type="Proteomes" id="UP001214301">
    <property type="component" value="Chromosome"/>
</dbReference>
<feature type="region of interest" description="Disordered" evidence="5">
    <location>
        <begin position="365"/>
        <end position="385"/>
    </location>
</feature>
<feature type="transmembrane region" description="Helical" evidence="6">
    <location>
        <begin position="210"/>
        <end position="229"/>
    </location>
</feature>
<dbReference type="RefSeq" id="WP_156311182.1">
    <property type="nucleotide sequence ID" value="NZ_CP116669.1"/>
</dbReference>
<keyword evidence="9" id="KW-1185">Reference proteome</keyword>
<evidence type="ECO:0000256" key="1">
    <source>
        <dbReference type="ARBA" id="ARBA00004141"/>
    </source>
</evidence>
<keyword evidence="7" id="KW-0732">Signal</keyword>
<proteinExistence type="predicted"/>
<evidence type="ECO:0000256" key="6">
    <source>
        <dbReference type="SAM" id="Phobius"/>
    </source>
</evidence>
<evidence type="ECO:0000256" key="7">
    <source>
        <dbReference type="SAM" id="SignalP"/>
    </source>
</evidence>
<comment type="subcellular location">
    <subcellularLocation>
        <location evidence="1">Membrane</location>
        <topology evidence="1">Multi-pass membrane protein</topology>
    </subcellularLocation>
</comment>